<comment type="caution">
    <text evidence="1">The sequence shown here is derived from an EMBL/GenBank/DDBJ whole genome shotgun (WGS) entry which is preliminary data.</text>
</comment>
<dbReference type="AlphaFoldDB" id="A0A2S6CFL6"/>
<reference evidence="2" key="1">
    <citation type="journal article" date="2017" name="bioRxiv">
        <title>Conservation of a gene cluster reveals novel cercosporin biosynthetic mechanisms and extends production to the genus Colletotrichum.</title>
        <authorList>
            <person name="de Jonge R."/>
            <person name="Ebert M.K."/>
            <person name="Huitt-Roehl C.R."/>
            <person name="Pal P."/>
            <person name="Suttle J.C."/>
            <person name="Spanner R.E."/>
            <person name="Neubauer J.D."/>
            <person name="Jurick W.M.II."/>
            <person name="Stott K.A."/>
            <person name="Secor G.A."/>
            <person name="Thomma B.P.H.J."/>
            <person name="Van de Peer Y."/>
            <person name="Townsend C.A."/>
            <person name="Bolton M.D."/>
        </authorList>
    </citation>
    <scope>NUCLEOTIDE SEQUENCE [LARGE SCALE GENOMIC DNA]</scope>
    <source>
        <strain evidence="2">CBS538.71</strain>
    </source>
</reference>
<dbReference type="Proteomes" id="UP000237631">
    <property type="component" value="Unassembled WGS sequence"/>
</dbReference>
<accession>A0A2S6CFL6</accession>
<dbReference type="EMBL" id="PNEN01000455">
    <property type="protein sequence ID" value="PPJ58501.1"/>
    <property type="molecule type" value="Genomic_DNA"/>
</dbReference>
<dbReference type="OrthoDB" id="3647597at2759"/>
<evidence type="ECO:0000313" key="2">
    <source>
        <dbReference type="Proteomes" id="UP000237631"/>
    </source>
</evidence>
<protein>
    <submittedName>
        <fullName evidence="1">Uncharacterized protein</fullName>
    </submittedName>
</protein>
<proteinExistence type="predicted"/>
<name>A0A2S6CFL6_9PEZI</name>
<organism evidence="1 2">
    <name type="scientific">Cercospora berteroae</name>
    <dbReference type="NCBI Taxonomy" id="357750"/>
    <lineage>
        <taxon>Eukaryota</taxon>
        <taxon>Fungi</taxon>
        <taxon>Dikarya</taxon>
        <taxon>Ascomycota</taxon>
        <taxon>Pezizomycotina</taxon>
        <taxon>Dothideomycetes</taxon>
        <taxon>Dothideomycetidae</taxon>
        <taxon>Mycosphaerellales</taxon>
        <taxon>Mycosphaerellaceae</taxon>
        <taxon>Cercospora</taxon>
    </lineage>
</organism>
<evidence type="ECO:0000313" key="1">
    <source>
        <dbReference type="EMBL" id="PPJ58501.1"/>
    </source>
</evidence>
<sequence length="464" mass="52168">MSTGPHSDAELLCRHAWQALESFRRMQRYVRSDESERRDLFQGRRPSINISGSPFTKVLLDLAFELKQTFPSIGPRHFGRAAFTQVAITGDLFLSHLLAFSACGQMNIGLVAATQIYADMHDQLGDTMSCILQECERAHKFCTKAKQKYVSACNDIAWSARDNTALLIEREHNGARGWIFRIPEGAPKAFTAGEIFIPESILKALPLLPANIVRYHLHSAQQHAIEQLSKHGILLSAVHLYHAGRMSQAISAPWDDMDFFIERQETKGVSLRSVATTPRSMARHFLLAMGHSLADVKKSESTTELRLLYQVVEAYRDRIQDEKIKEQYLATKRLTPVQLLKVAQEVIIDDEPHLFFDYANFSNLCGKWVVDACNTTTKANGIYGPYLYVPTFYILWRAADADERRQSKLKTPLCQAGKLANKLIARHGSKYKASALKLASSRIHQGETIGEQTDSRLTLATGTS</sequence>
<keyword evidence="2" id="KW-1185">Reference proteome</keyword>
<gene>
    <name evidence="1" type="ORF">CBER1_05622</name>
</gene>